<gene>
    <name evidence="2" type="ORF">HBR001_LOCUS6344</name>
</gene>
<reference evidence="2" key="1">
    <citation type="submission" date="2022-12" db="EMBL/GenBank/DDBJ databases">
        <authorList>
            <person name="Webb A."/>
        </authorList>
    </citation>
    <scope>NUCLEOTIDE SEQUENCE</scope>
    <source>
        <strain evidence="2">Hp1</strain>
    </source>
</reference>
<evidence type="ECO:0008006" key="4">
    <source>
        <dbReference type="Google" id="ProtNLM"/>
    </source>
</evidence>
<name>A0AAV0UGS3_HYABA</name>
<keyword evidence="3" id="KW-1185">Reference proteome</keyword>
<dbReference type="AlphaFoldDB" id="A0AAV0UGS3"/>
<sequence>MNLRGLSATVTSCVGGPEAKFAVQVRPPAPARVYFVYKTVREFDALWNALRALAQPVPRPYRQPPQQQPQQQLVDRPRSGVAAWLAQVVDHCAFRALLADLRTRANDTRRTLNVLLQFLVARVSALLMEQRPLWCPIGRALVRLLRAFLRAPAGGASPATCGALERSSSGATAGGRKRSLDEMRPEDGQEQRRSLFPTRSGRTDAKSAKLCGRREWVLPSRGPMGLVAPVTSRRRVFAEVEF</sequence>
<organism evidence="2 3">
    <name type="scientific">Hyaloperonospora brassicae</name>
    <name type="common">Brassica downy mildew</name>
    <name type="synonym">Peronospora brassicae</name>
    <dbReference type="NCBI Taxonomy" id="162125"/>
    <lineage>
        <taxon>Eukaryota</taxon>
        <taxon>Sar</taxon>
        <taxon>Stramenopiles</taxon>
        <taxon>Oomycota</taxon>
        <taxon>Peronosporomycetes</taxon>
        <taxon>Peronosporales</taxon>
        <taxon>Peronosporaceae</taxon>
        <taxon>Hyaloperonospora</taxon>
    </lineage>
</organism>
<comment type="caution">
    <text evidence="2">The sequence shown here is derived from an EMBL/GenBank/DDBJ whole genome shotgun (WGS) entry which is preliminary data.</text>
</comment>
<evidence type="ECO:0000256" key="1">
    <source>
        <dbReference type="SAM" id="MobiDB-lite"/>
    </source>
</evidence>
<feature type="region of interest" description="Disordered" evidence="1">
    <location>
        <begin position="155"/>
        <end position="207"/>
    </location>
</feature>
<evidence type="ECO:0000313" key="2">
    <source>
        <dbReference type="EMBL" id="CAI5735000.1"/>
    </source>
</evidence>
<feature type="compositionally biased region" description="Basic and acidic residues" evidence="1">
    <location>
        <begin position="178"/>
        <end position="193"/>
    </location>
</feature>
<protein>
    <recommendedName>
        <fullName evidence="4">PX domain-containing protein</fullName>
    </recommendedName>
</protein>
<accession>A0AAV0UGS3</accession>
<dbReference type="Proteomes" id="UP001162031">
    <property type="component" value="Unassembled WGS sequence"/>
</dbReference>
<dbReference type="EMBL" id="CANTFL010001244">
    <property type="protein sequence ID" value="CAI5735000.1"/>
    <property type="molecule type" value="Genomic_DNA"/>
</dbReference>
<evidence type="ECO:0000313" key="3">
    <source>
        <dbReference type="Proteomes" id="UP001162031"/>
    </source>
</evidence>
<proteinExistence type="predicted"/>